<evidence type="ECO:0000256" key="1">
    <source>
        <dbReference type="SAM" id="MobiDB-lite"/>
    </source>
</evidence>
<dbReference type="AlphaFoldDB" id="A0A3S5ALX0"/>
<protein>
    <submittedName>
        <fullName evidence="2">Uncharacterized protein</fullName>
    </submittedName>
</protein>
<organism evidence="2 3">
    <name type="scientific">Protopolystoma xenopodis</name>
    <dbReference type="NCBI Taxonomy" id="117903"/>
    <lineage>
        <taxon>Eukaryota</taxon>
        <taxon>Metazoa</taxon>
        <taxon>Spiralia</taxon>
        <taxon>Lophotrochozoa</taxon>
        <taxon>Platyhelminthes</taxon>
        <taxon>Monogenea</taxon>
        <taxon>Polyopisthocotylea</taxon>
        <taxon>Polystomatidea</taxon>
        <taxon>Polystomatidae</taxon>
        <taxon>Protopolystoma</taxon>
    </lineage>
</organism>
<proteinExistence type="predicted"/>
<reference evidence="2" key="1">
    <citation type="submission" date="2018-11" db="EMBL/GenBank/DDBJ databases">
        <authorList>
            <consortium name="Pathogen Informatics"/>
        </authorList>
    </citation>
    <scope>NUCLEOTIDE SEQUENCE</scope>
</reference>
<name>A0A3S5ALX0_9PLAT</name>
<keyword evidence="3" id="KW-1185">Reference proteome</keyword>
<evidence type="ECO:0000313" key="3">
    <source>
        <dbReference type="Proteomes" id="UP000784294"/>
    </source>
</evidence>
<feature type="compositionally biased region" description="Basic and acidic residues" evidence="1">
    <location>
        <begin position="221"/>
        <end position="230"/>
    </location>
</feature>
<evidence type="ECO:0000313" key="2">
    <source>
        <dbReference type="EMBL" id="VEL40198.1"/>
    </source>
</evidence>
<accession>A0A3S5ALX0</accession>
<feature type="region of interest" description="Disordered" evidence="1">
    <location>
        <begin position="122"/>
        <end position="154"/>
    </location>
</feature>
<comment type="caution">
    <text evidence="2">The sequence shown here is derived from an EMBL/GenBank/DDBJ whole genome shotgun (WGS) entry which is preliminary data.</text>
</comment>
<gene>
    <name evidence="2" type="ORF">PXEA_LOCUS33638</name>
</gene>
<feature type="region of interest" description="Disordered" evidence="1">
    <location>
        <begin position="209"/>
        <end position="242"/>
    </location>
</feature>
<dbReference type="Proteomes" id="UP000784294">
    <property type="component" value="Unassembled WGS sequence"/>
</dbReference>
<sequence length="258" mass="28456">MQTKPNIESTKIAHVINHRDLENYEQSRIDSVSEFIKPRPPMLRIEKASNFPSELPAFYYDSRYNNPRSRVHTMLGGTFQKRRFKGPEHARMSLGSQRKARYSAQSNGLGHKPTCRHFVKNRFKPNNIPSDTASGDEVSQPDDTGADLTLPSDILVSDPSSANNLEEAKVLASSSVMLVAGIAVGETKKPQHNHPIVGGSPAKIVDKLSQKAEKSNSTTESGKKNIEFKHVSGLTHPSELPDRSSPFVTISSICDSVH</sequence>
<dbReference type="EMBL" id="CAAALY010264023">
    <property type="protein sequence ID" value="VEL40198.1"/>
    <property type="molecule type" value="Genomic_DNA"/>
</dbReference>